<evidence type="ECO:0000256" key="2">
    <source>
        <dbReference type="SAM" id="MobiDB-lite"/>
    </source>
</evidence>
<keyword evidence="1" id="KW-0862">Zinc</keyword>
<dbReference type="CDD" id="cd23024">
    <property type="entry name" value="zf-HIT_ZNHIT2-3"/>
    <property type="match status" value="1"/>
</dbReference>
<accession>A0A1G4ISD5</accession>
<gene>
    <name evidence="4" type="ORF">LADA_0B02740G</name>
</gene>
<reference evidence="5" key="1">
    <citation type="submission" date="2016-03" db="EMBL/GenBank/DDBJ databases">
        <authorList>
            <person name="Devillers H."/>
        </authorList>
    </citation>
    <scope>NUCLEOTIDE SEQUENCE [LARGE SCALE GENOMIC DNA]</scope>
</reference>
<evidence type="ECO:0000259" key="3">
    <source>
        <dbReference type="PROSITE" id="PS51083"/>
    </source>
</evidence>
<dbReference type="Gene3D" id="1.20.1440.260">
    <property type="match status" value="1"/>
</dbReference>
<evidence type="ECO:0000313" key="4">
    <source>
        <dbReference type="EMBL" id="SCU79720.1"/>
    </source>
</evidence>
<dbReference type="PROSITE" id="PS51083">
    <property type="entry name" value="ZF_HIT"/>
    <property type="match status" value="1"/>
</dbReference>
<dbReference type="AlphaFoldDB" id="A0A1G4ISD5"/>
<keyword evidence="1" id="KW-0479">Metal-binding</keyword>
<dbReference type="GO" id="GO:0000492">
    <property type="term" value="P:box C/D snoRNP assembly"/>
    <property type="evidence" value="ECO:0007669"/>
    <property type="project" value="EnsemblFungi"/>
</dbReference>
<protein>
    <submittedName>
        <fullName evidence="4">LADA_0B02740g1_1</fullName>
    </submittedName>
</protein>
<feature type="domain" description="HIT-type" evidence="3">
    <location>
        <begin position="5"/>
        <end position="43"/>
    </location>
</feature>
<dbReference type="Pfam" id="PF18268">
    <property type="entry name" value="Hit1_C"/>
    <property type="match status" value="1"/>
</dbReference>
<sequence length="160" mass="17946">MPSKCQVCEVQISKYKCPKCGIRYCSLTCFKDEIKHVHNESTQQPVDEGNRPDGSQPNAMDLELKKLKTDNFDRIYQKTPEIQELLSYNTVKFHLAKVYRILSTGSGALGSAEGYLSTEAKQQLAVDYLNTLRYGGIHHNEAIEEFCQIALAKLDAGSPT</sequence>
<dbReference type="InterPro" id="IPR007529">
    <property type="entry name" value="Znf_HIT"/>
</dbReference>
<keyword evidence="5" id="KW-1185">Reference proteome</keyword>
<dbReference type="EMBL" id="LT598456">
    <property type="protein sequence ID" value="SCU79720.1"/>
    <property type="molecule type" value="Genomic_DNA"/>
</dbReference>
<proteinExistence type="predicted"/>
<evidence type="ECO:0000256" key="1">
    <source>
        <dbReference type="PROSITE-ProRule" id="PRU00453"/>
    </source>
</evidence>
<dbReference type="STRING" id="1266660.A0A1G4ISD5"/>
<dbReference type="InterPro" id="IPR040722">
    <property type="entry name" value="Hit1_C"/>
</dbReference>
<organism evidence="4 5">
    <name type="scientific">Lachancea dasiensis</name>
    <dbReference type="NCBI Taxonomy" id="1072105"/>
    <lineage>
        <taxon>Eukaryota</taxon>
        <taxon>Fungi</taxon>
        <taxon>Dikarya</taxon>
        <taxon>Ascomycota</taxon>
        <taxon>Saccharomycotina</taxon>
        <taxon>Saccharomycetes</taxon>
        <taxon>Saccharomycetales</taxon>
        <taxon>Saccharomycetaceae</taxon>
        <taxon>Lachancea</taxon>
    </lineage>
</organism>
<evidence type="ECO:0000313" key="5">
    <source>
        <dbReference type="Proteomes" id="UP000190274"/>
    </source>
</evidence>
<feature type="region of interest" description="Disordered" evidence="2">
    <location>
        <begin position="40"/>
        <end position="59"/>
    </location>
</feature>
<dbReference type="Proteomes" id="UP000190274">
    <property type="component" value="Chromosome B"/>
</dbReference>
<dbReference type="SUPFAM" id="SSF144232">
    <property type="entry name" value="HIT/MYND zinc finger-like"/>
    <property type="match status" value="1"/>
</dbReference>
<dbReference type="Gene3D" id="3.30.60.190">
    <property type="match status" value="1"/>
</dbReference>
<dbReference type="GO" id="GO:0008270">
    <property type="term" value="F:zinc ion binding"/>
    <property type="evidence" value="ECO:0007669"/>
    <property type="project" value="UniProtKB-UniRule"/>
</dbReference>
<dbReference type="Pfam" id="PF04438">
    <property type="entry name" value="zf-HIT"/>
    <property type="match status" value="1"/>
</dbReference>
<keyword evidence="1" id="KW-0863">Zinc-finger</keyword>
<dbReference type="GO" id="GO:0000463">
    <property type="term" value="P:maturation of LSU-rRNA from tricistronic rRNA transcript (SSU-rRNA, 5.8S rRNA, LSU-rRNA)"/>
    <property type="evidence" value="ECO:0007669"/>
    <property type="project" value="EnsemblFungi"/>
</dbReference>
<dbReference type="OrthoDB" id="18412at2759"/>
<name>A0A1G4ISD5_9SACH</name>